<evidence type="ECO:0000256" key="2">
    <source>
        <dbReference type="ARBA" id="ARBA00022737"/>
    </source>
</evidence>
<proteinExistence type="predicted"/>
<dbReference type="GO" id="GO:0017004">
    <property type="term" value="P:cytochrome complex assembly"/>
    <property type="evidence" value="ECO:0007669"/>
    <property type="project" value="UniProtKB-KW"/>
</dbReference>
<evidence type="ECO:0000259" key="6">
    <source>
        <dbReference type="Pfam" id="PF23914"/>
    </source>
</evidence>
<dbReference type="AlphaFoldDB" id="A0A504UUN4"/>
<dbReference type="Pfam" id="PF23914">
    <property type="entry name" value="TPR_CcmH_CycH"/>
    <property type="match status" value="1"/>
</dbReference>
<dbReference type="OrthoDB" id="9815847at2"/>
<comment type="subcellular location">
    <subcellularLocation>
        <location evidence="1">Cell envelope</location>
    </subcellularLocation>
</comment>
<feature type="compositionally biased region" description="Low complexity" evidence="5">
    <location>
        <begin position="293"/>
        <end position="317"/>
    </location>
</feature>
<name>A0A504UUN4_9HYPH</name>
<dbReference type="NCBIfam" id="TIGR03142">
    <property type="entry name" value="cytochro_ccmI"/>
    <property type="match status" value="1"/>
</dbReference>
<feature type="region of interest" description="Disordered" evidence="5">
    <location>
        <begin position="293"/>
        <end position="320"/>
    </location>
</feature>
<protein>
    <submittedName>
        <fullName evidence="7">C-type cytochrome biogenesis protein CcmI</fullName>
    </submittedName>
</protein>
<dbReference type="SUPFAM" id="SSF48452">
    <property type="entry name" value="TPR-like"/>
    <property type="match status" value="1"/>
</dbReference>
<evidence type="ECO:0000313" key="8">
    <source>
        <dbReference type="Proteomes" id="UP000316429"/>
    </source>
</evidence>
<dbReference type="InterPro" id="IPR019734">
    <property type="entry name" value="TPR_rpt"/>
</dbReference>
<sequence>MLFWIFSALLTVAAAVLLLSPLLRASARATRYDEGEAAVYRDQLRELERDKAGGLISAEEADYARAEIGRRLLAVAGRTSFEHGVDEAGSDVTGASDEKPRRSGRYGLSQAFILLCLPLIGLAGYLEIGSPGTPDAPLAARIENPGDDVNLLIAKVERHLADNPDDGNGWNVLAPVYFRVGRLDDAELAFRNAIRLLGADPERLNGLGETLVTRNDGIVTEDAAKAFEAARKMQPNNPRADYYLALALEQGGRKAEALAAFQEIAAASPANAPWMELINRHIATNSAGMPLANAPAAPEAAPATPAAQANPAAPGNPTSADIAAAQDMSEGDRSQMIRGMVESLDQKLKADPHNFEGWMRLVRSYAMLKDKARAEAALKDGLKAFPADGAEGQQLVAMARELGLDVEEVNP</sequence>
<dbReference type="InterPro" id="IPR011990">
    <property type="entry name" value="TPR-like_helical_dom_sf"/>
</dbReference>
<evidence type="ECO:0000256" key="1">
    <source>
        <dbReference type="ARBA" id="ARBA00004196"/>
    </source>
</evidence>
<dbReference type="Gene3D" id="1.25.40.10">
    <property type="entry name" value="Tetratricopeptide repeat domain"/>
    <property type="match status" value="2"/>
</dbReference>
<keyword evidence="2" id="KW-0677">Repeat</keyword>
<feature type="domain" description="Cytochrome c-type biogenesis protein H TPR" evidence="6">
    <location>
        <begin position="152"/>
        <end position="273"/>
    </location>
</feature>
<evidence type="ECO:0000256" key="3">
    <source>
        <dbReference type="ARBA" id="ARBA00022748"/>
    </source>
</evidence>
<reference evidence="7 8" key="1">
    <citation type="submission" date="2019-06" db="EMBL/GenBank/DDBJ databases">
        <title>Rhizobium sp. CL12 isolated from roots of soybean.</title>
        <authorList>
            <person name="Wang C."/>
        </authorList>
    </citation>
    <scope>NUCLEOTIDE SEQUENCE [LARGE SCALE GENOMIC DNA]</scope>
    <source>
        <strain evidence="7 8">CL12</strain>
    </source>
</reference>
<dbReference type="SMART" id="SM00028">
    <property type="entry name" value="TPR"/>
    <property type="match status" value="4"/>
</dbReference>
<evidence type="ECO:0000313" key="7">
    <source>
        <dbReference type="EMBL" id="TPP10451.1"/>
    </source>
</evidence>
<keyword evidence="4" id="KW-0802">TPR repeat</keyword>
<dbReference type="EMBL" id="VFYP01000001">
    <property type="protein sequence ID" value="TPP10451.1"/>
    <property type="molecule type" value="Genomic_DNA"/>
</dbReference>
<comment type="caution">
    <text evidence="7">The sequence shown here is derived from an EMBL/GenBank/DDBJ whole genome shotgun (WGS) entry which is preliminary data.</text>
</comment>
<dbReference type="InterPro" id="IPR051263">
    <property type="entry name" value="C-type_cytochrome_biogenesis"/>
</dbReference>
<dbReference type="RefSeq" id="WP_140826797.1">
    <property type="nucleotide sequence ID" value="NZ_VFYP01000001.1"/>
</dbReference>
<dbReference type="Pfam" id="PF14559">
    <property type="entry name" value="TPR_19"/>
    <property type="match status" value="1"/>
</dbReference>
<dbReference type="InterPro" id="IPR056413">
    <property type="entry name" value="TPR_CcmH_CycH"/>
</dbReference>
<dbReference type="PANTHER" id="PTHR47870:SF1">
    <property type="entry name" value="CYTOCHROME C-TYPE BIOGENESIS PROTEIN CCMH"/>
    <property type="match status" value="1"/>
</dbReference>
<keyword evidence="8" id="KW-1185">Reference proteome</keyword>
<dbReference type="PANTHER" id="PTHR47870">
    <property type="entry name" value="CYTOCHROME C-TYPE BIOGENESIS PROTEIN CCMH"/>
    <property type="match status" value="1"/>
</dbReference>
<evidence type="ECO:0000256" key="5">
    <source>
        <dbReference type="SAM" id="MobiDB-lite"/>
    </source>
</evidence>
<accession>A0A504UUN4</accession>
<organism evidence="7 8">
    <name type="scientific">Rhizobium glycinendophyticum</name>
    <dbReference type="NCBI Taxonomy" id="2589807"/>
    <lineage>
        <taxon>Bacteria</taxon>
        <taxon>Pseudomonadati</taxon>
        <taxon>Pseudomonadota</taxon>
        <taxon>Alphaproteobacteria</taxon>
        <taxon>Hyphomicrobiales</taxon>
        <taxon>Rhizobiaceae</taxon>
        <taxon>Rhizobium/Agrobacterium group</taxon>
        <taxon>Rhizobium</taxon>
    </lineage>
</organism>
<dbReference type="GO" id="GO:0030313">
    <property type="term" value="C:cell envelope"/>
    <property type="evidence" value="ECO:0007669"/>
    <property type="project" value="UniProtKB-SubCell"/>
</dbReference>
<keyword evidence="3" id="KW-0201">Cytochrome c-type biogenesis</keyword>
<dbReference type="InterPro" id="IPR017560">
    <property type="entry name" value="Cyt_c_biogenesis_CcmI"/>
</dbReference>
<gene>
    <name evidence="7" type="primary">ccmI</name>
    <name evidence="7" type="ORF">FJQ55_06270</name>
</gene>
<dbReference type="Proteomes" id="UP000316429">
    <property type="component" value="Unassembled WGS sequence"/>
</dbReference>
<evidence type="ECO:0000256" key="4">
    <source>
        <dbReference type="ARBA" id="ARBA00022803"/>
    </source>
</evidence>